<keyword evidence="2" id="KW-1185">Reference proteome</keyword>
<name>A0ABX8ZJG3_9SPHN</name>
<proteinExistence type="predicted"/>
<gene>
    <name evidence="1" type="ORF">K3166_02825</name>
</gene>
<organism evidence="1 2">
    <name type="scientific">Qipengyuania psychrotolerans</name>
    <dbReference type="NCBI Taxonomy" id="2867238"/>
    <lineage>
        <taxon>Bacteria</taxon>
        <taxon>Pseudomonadati</taxon>
        <taxon>Pseudomonadota</taxon>
        <taxon>Alphaproteobacteria</taxon>
        <taxon>Sphingomonadales</taxon>
        <taxon>Erythrobacteraceae</taxon>
        <taxon>Qipengyuania</taxon>
    </lineage>
</organism>
<accession>A0ABX8ZJG3</accession>
<dbReference type="RefSeq" id="WP_221423189.1">
    <property type="nucleotide sequence ID" value="NZ_CP081297.1"/>
</dbReference>
<dbReference type="Proteomes" id="UP000824280">
    <property type="component" value="Chromosome"/>
</dbReference>
<reference evidence="1 2" key="1">
    <citation type="submission" date="2021-08" db="EMBL/GenBank/DDBJ databases">
        <title>Comparative Genomics Analysis of the Genus Qipengyuania Reveals Extensive Genetic Diversity and Metabolic Versatility, Including the Description of Fifteen Novel Species.</title>
        <authorList>
            <person name="Liu Y."/>
        </authorList>
    </citation>
    <scope>NUCLEOTIDE SEQUENCE [LARGE SCALE GENOMIC DNA]</scope>
    <source>
        <strain evidence="1 2">1XM2-8</strain>
    </source>
</reference>
<evidence type="ECO:0000313" key="2">
    <source>
        <dbReference type="Proteomes" id="UP000824280"/>
    </source>
</evidence>
<evidence type="ECO:0000313" key="1">
    <source>
        <dbReference type="EMBL" id="QZD87652.1"/>
    </source>
</evidence>
<dbReference type="EMBL" id="CP081297">
    <property type="protein sequence ID" value="QZD87652.1"/>
    <property type="molecule type" value="Genomic_DNA"/>
</dbReference>
<sequence length="170" mass="18987">MNVSLSLNDNSPLLTISELPRMLNFVAHGSDLGMIISACAQYFADCTDTMLCRHLSPDLAHARMMAANVVTRNSGRRYRLGRKMGLLGQATASDFGNISLLAESAQISEEQLNIEDLAISTRVARLRGWLPHRFDQYQIRSVPSCPERLLRDTLSAHIMRLNYGAPFLHD</sequence>
<protein>
    <submittedName>
        <fullName evidence="1">Uncharacterized protein</fullName>
    </submittedName>
</protein>